<dbReference type="PANTHER" id="PTHR11733:SF133">
    <property type="entry name" value="PHOSPHATE-REGULATING NEUTRAL ENDOPEPTIDASE PHEX"/>
    <property type="match status" value="1"/>
</dbReference>
<dbReference type="Pfam" id="PF01431">
    <property type="entry name" value="Peptidase_M13"/>
    <property type="match status" value="1"/>
</dbReference>
<dbReference type="PANTHER" id="PTHR11733">
    <property type="entry name" value="ZINC METALLOPROTEASE FAMILY M13 NEPRILYSIN-RELATED"/>
    <property type="match status" value="1"/>
</dbReference>
<dbReference type="GO" id="GO:0016485">
    <property type="term" value="P:protein processing"/>
    <property type="evidence" value="ECO:0007669"/>
    <property type="project" value="TreeGrafter"/>
</dbReference>
<dbReference type="MEROPS" id="M13.A28"/>
<reference evidence="2 3" key="1">
    <citation type="submission" date="2013-11" db="EMBL/GenBank/DDBJ databases">
        <title>Draft genome of the bovine lungworm Dictyocaulus viviparus.</title>
        <authorList>
            <person name="Mitreva M."/>
        </authorList>
    </citation>
    <scope>NUCLEOTIDE SEQUENCE [LARGE SCALE GENOMIC DNA]</scope>
    <source>
        <strain evidence="2 3">HannoverDv2000</strain>
    </source>
</reference>
<proteinExistence type="predicted"/>
<sequence length="131" mass="15423">MQLIYELEFKARISLYENIADNVGLEAAFKAWQKHGDRRFKRLAGLTLNYDQLFFIGYAQSWCALESKQKDRGVHIAEEKRILNEGLKPMRSCWSVAELVRILQNVFMSTEFTNEPTEEMRVMCNQVYLHL</sequence>
<dbReference type="GO" id="GO:0005886">
    <property type="term" value="C:plasma membrane"/>
    <property type="evidence" value="ECO:0007669"/>
    <property type="project" value="TreeGrafter"/>
</dbReference>
<evidence type="ECO:0000313" key="2">
    <source>
        <dbReference type="EMBL" id="KJH51977.1"/>
    </source>
</evidence>
<dbReference type="SUPFAM" id="SSF55486">
    <property type="entry name" value="Metalloproteases ('zincins'), catalytic domain"/>
    <property type="match status" value="1"/>
</dbReference>
<dbReference type="PROSITE" id="PS51885">
    <property type="entry name" value="NEPRILYSIN"/>
    <property type="match status" value="1"/>
</dbReference>
<dbReference type="GO" id="GO:0004222">
    <property type="term" value="F:metalloendopeptidase activity"/>
    <property type="evidence" value="ECO:0007669"/>
    <property type="project" value="InterPro"/>
</dbReference>
<dbReference type="OrthoDB" id="6475849at2759"/>
<dbReference type="AlphaFoldDB" id="A0A0D8Y6Z9"/>
<dbReference type="STRING" id="29172.A0A0D8Y6Z9"/>
<dbReference type="InterPro" id="IPR000718">
    <property type="entry name" value="Peptidase_M13"/>
</dbReference>
<evidence type="ECO:0000259" key="1">
    <source>
        <dbReference type="Pfam" id="PF01431"/>
    </source>
</evidence>
<evidence type="ECO:0000313" key="3">
    <source>
        <dbReference type="Proteomes" id="UP000053766"/>
    </source>
</evidence>
<reference evidence="3" key="2">
    <citation type="journal article" date="2016" name="Sci. Rep.">
        <title>Dictyocaulus viviparus genome, variome and transcriptome elucidate lungworm biology and support future intervention.</title>
        <authorList>
            <person name="McNulty S.N."/>
            <person name="Strube C."/>
            <person name="Rosa B.A."/>
            <person name="Martin J.C."/>
            <person name="Tyagi R."/>
            <person name="Choi Y.J."/>
            <person name="Wang Q."/>
            <person name="Hallsworth Pepin K."/>
            <person name="Zhang X."/>
            <person name="Ozersky P."/>
            <person name="Wilson R.K."/>
            <person name="Sternberg P.W."/>
            <person name="Gasser R.B."/>
            <person name="Mitreva M."/>
        </authorList>
    </citation>
    <scope>NUCLEOTIDE SEQUENCE [LARGE SCALE GENOMIC DNA]</scope>
    <source>
        <strain evidence="3">HannoverDv2000</strain>
    </source>
</reference>
<name>A0A0D8Y6Z9_DICVI</name>
<organism evidence="2 3">
    <name type="scientific">Dictyocaulus viviparus</name>
    <name type="common">Bovine lungworm</name>
    <dbReference type="NCBI Taxonomy" id="29172"/>
    <lineage>
        <taxon>Eukaryota</taxon>
        <taxon>Metazoa</taxon>
        <taxon>Ecdysozoa</taxon>
        <taxon>Nematoda</taxon>
        <taxon>Chromadorea</taxon>
        <taxon>Rhabditida</taxon>
        <taxon>Rhabditina</taxon>
        <taxon>Rhabditomorpha</taxon>
        <taxon>Strongyloidea</taxon>
        <taxon>Metastrongylidae</taxon>
        <taxon>Dictyocaulus</taxon>
    </lineage>
</organism>
<dbReference type="EMBL" id="KN716173">
    <property type="protein sequence ID" value="KJH51977.1"/>
    <property type="molecule type" value="Genomic_DNA"/>
</dbReference>
<dbReference type="Proteomes" id="UP000053766">
    <property type="component" value="Unassembled WGS sequence"/>
</dbReference>
<dbReference type="InterPro" id="IPR018497">
    <property type="entry name" value="Peptidase_M13_C"/>
</dbReference>
<feature type="domain" description="Peptidase M13 C-terminal" evidence="1">
    <location>
        <begin position="9"/>
        <end position="71"/>
    </location>
</feature>
<accession>A0A0D8Y6Z9</accession>
<protein>
    <recommendedName>
        <fullName evidence="1">Peptidase M13 C-terminal domain-containing protein</fullName>
    </recommendedName>
</protein>
<dbReference type="Gene3D" id="3.40.390.10">
    <property type="entry name" value="Collagenase (Catalytic Domain)"/>
    <property type="match status" value="1"/>
</dbReference>
<keyword evidence="3" id="KW-1185">Reference proteome</keyword>
<gene>
    <name evidence="2" type="ORF">DICVIV_01868</name>
</gene>
<dbReference type="InterPro" id="IPR024079">
    <property type="entry name" value="MetalloPept_cat_dom_sf"/>
</dbReference>